<keyword evidence="2" id="KW-1185">Reference proteome</keyword>
<protein>
    <submittedName>
        <fullName evidence="1">Uncharacterized protein</fullName>
    </submittedName>
</protein>
<organism evidence="1 2">
    <name type="scientific">Microseira wollei NIES-4236</name>
    <dbReference type="NCBI Taxonomy" id="2530354"/>
    <lineage>
        <taxon>Bacteria</taxon>
        <taxon>Bacillati</taxon>
        <taxon>Cyanobacteriota</taxon>
        <taxon>Cyanophyceae</taxon>
        <taxon>Oscillatoriophycideae</taxon>
        <taxon>Aerosakkonematales</taxon>
        <taxon>Aerosakkonemataceae</taxon>
        <taxon>Microseira</taxon>
    </lineage>
</organism>
<reference evidence="1" key="1">
    <citation type="submission" date="2019-10" db="EMBL/GenBank/DDBJ databases">
        <title>Draft genome sequece of Microseira wollei NIES-4236.</title>
        <authorList>
            <person name="Yamaguchi H."/>
            <person name="Suzuki S."/>
            <person name="Kawachi M."/>
        </authorList>
    </citation>
    <scope>NUCLEOTIDE SEQUENCE</scope>
    <source>
        <strain evidence="1">NIES-4236</strain>
    </source>
</reference>
<dbReference type="Proteomes" id="UP001050975">
    <property type="component" value="Unassembled WGS sequence"/>
</dbReference>
<comment type="caution">
    <text evidence="1">The sequence shown here is derived from an EMBL/GenBank/DDBJ whole genome shotgun (WGS) entry which is preliminary data.</text>
</comment>
<gene>
    <name evidence="1" type="ORF">MiSe_54350</name>
</gene>
<sequence>MNSQTIYSDSYIDYHVWTIAIALPDARQRTIARFCNRQDAEDHIRVLRRFVPSAQFEIVFNPPEPASFDNAIAQG</sequence>
<dbReference type="EMBL" id="BLAY01000095">
    <property type="protein sequence ID" value="GET40624.1"/>
    <property type="molecule type" value="Genomic_DNA"/>
</dbReference>
<proteinExistence type="predicted"/>
<dbReference type="RefSeq" id="WP_226586624.1">
    <property type="nucleotide sequence ID" value="NZ_BLAY01000095.1"/>
</dbReference>
<dbReference type="AlphaFoldDB" id="A0AAV3XE67"/>
<evidence type="ECO:0000313" key="1">
    <source>
        <dbReference type="EMBL" id="GET40624.1"/>
    </source>
</evidence>
<evidence type="ECO:0000313" key="2">
    <source>
        <dbReference type="Proteomes" id="UP001050975"/>
    </source>
</evidence>
<accession>A0AAV3XE67</accession>
<name>A0AAV3XE67_9CYAN</name>